<keyword evidence="1" id="KW-0812">Transmembrane</keyword>
<evidence type="ECO:0000313" key="4">
    <source>
        <dbReference type="Proteomes" id="UP000543579"/>
    </source>
</evidence>
<dbReference type="RefSeq" id="WP_183419230.1">
    <property type="nucleotide sequence ID" value="NZ_JACHXY010000001.1"/>
</dbReference>
<reference evidence="3 4" key="1">
    <citation type="submission" date="2020-08" db="EMBL/GenBank/DDBJ databases">
        <title>Genomic Encyclopedia of Type Strains, Phase III (KMG-III): the genomes of soil and plant-associated and newly described type strains.</title>
        <authorList>
            <person name="Whitman W."/>
        </authorList>
    </citation>
    <scope>NUCLEOTIDE SEQUENCE [LARGE SCALE GENOMIC DNA]</scope>
    <source>
        <strain evidence="3 4">CECT 8356</strain>
    </source>
</reference>
<keyword evidence="1" id="KW-1133">Transmembrane helix</keyword>
<accession>A0A7W5CHQ2</accession>
<name>A0A7W5CHQ2_9MICO</name>
<evidence type="ECO:0000256" key="1">
    <source>
        <dbReference type="SAM" id="Phobius"/>
    </source>
</evidence>
<comment type="caution">
    <text evidence="3">The sequence shown here is derived from an EMBL/GenBank/DDBJ whole genome shotgun (WGS) entry which is preliminary data.</text>
</comment>
<evidence type="ECO:0000313" key="3">
    <source>
        <dbReference type="EMBL" id="MBB3157852.1"/>
    </source>
</evidence>
<keyword evidence="1" id="KW-0472">Membrane</keyword>
<dbReference type="InterPro" id="IPR018649">
    <property type="entry name" value="SHOCT"/>
</dbReference>
<feature type="domain" description="SHOCT" evidence="2">
    <location>
        <begin position="100"/>
        <end position="127"/>
    </location>
</feature>
<feature type="transmembrane region" description="Helical" evidence="1">
    <location>
        <begin position="7"/>
        <end position="31"/>
    </location>
</feature>
<sequence length="130" mass="14551">MSVLPPLWDLIVWFFYIFVVVAYLMVIFSIVGDLFRDRSLSGWWKALWMLCLVIVPFITAFVYLIARGRGMAERQAGEARAARDATDTYIREVAGFSATDEITKAKALKDAGAISDAEYEALKAKALAHP</sequence>
<dbReference type="Pfam" id="PF09851">
    <property type="entry name" value="SHOCT"/>
    <property type="match status" value="1"/>
</dbReference>
<protein>
    <recommendedName>
        <fullName evidence="2">SHOCT domain-containing protein</fullName>
    </recommendedName>
</protein>
<feature type="transmembrane region" description="Helical" evidence="1">
    <location>
        <begin position="43"/>
        <end position="66"/>
    </location>
</feature>
<organism evidence="3 4">
    <name type="scientific">Microbacterium proteolyticum</name>
    <dbReference type="NCBI Taxonomy" id="1572644"/>
    <lineage>
        <taxon>Bacteria</taxon>
        <taxon>Bacillati</taxon>
        <taxon>Actinomycetota</taxon>
        <taxon>Actinomycetes</taxon>
        <taxon>Micrococcales</taxon>
        <taxon>Microbacteriaceae</taxon>
        <taxon>Microbacterium</taxon>
    </lineage>
</organism>
<dbReference type="Proteomes" id="UP000543579">
    <property type="component" value="Unassembled WGS sequence"/>
</dbReference>
<dbReference type="EMBL" id="JACHXY010000001">
    <property type="protein sequence ID" value="MBB3157852.1"/>
    <property type="molecule type" value="Genomic_DNA"/>
</dbReference>
<gene>
    <name evidence="3" type="ORF">FHS07_001536</name>
</gene>
<evidence type="ECO:0000259" key="2">
    <source>
        <dbReference type="Pfam" id="PF09851"/>
    </source>
</evidence>
<proteinExistence type="predicted"/>
<dbReference type="AlphaFoldDB" id="A0A7W5CHQ2"/>